<feature type="transmembrane region" description="Helical" evidence="7">
    <location>
        <begin position="151"/>
        <end position="172"/>
    </location>
</feature>
<gene>
    <name evidence="9" type="ORF">IGS67_13240</name>
</gene>
<evidence type="ECO:0000256" key="6">
    <source>
        <dbReference type="ARBA" id="ARBA00023136"/>
    </source>
</evidence>
<evidence type="ECO:0000313" key="9">
    <source>
        <dbReference type="EMBL" id="MBD9700436.1"/>
    </source>
</evidence>
<protein>
    <submittedName>
        <fullName evidence="9">Phosphatase PAP2 family protein</fullName>
    </submittedName>
</protein>
<dbReference type="Proteomes" id="UP000642107">
    <property type="component" value="Unassembled WGS sequence"/>
</dbReference>
<keyword evidence="3 7" id="KW-0812">Transmembrane</keyword>
<dbReference type="PANTHER" id="PTHR14969:SF62">
    <property type="entry name" value="DECAPRENYLPHOSPHORYL-5-PHOSPHORIBOSE PHOSPHATASE RV3807C-RELATED"/>
    <property type="match status" value="1"/>
</dbReference>
<feature type="transmembrane region" description="Helical" evidence="7">
    <location>
        <begin position="210"/>
        <end position="234"/>
    </location>
</feature>
<dbReference type="Gene3D" id="1.20.144.10">
    <property type="entry name" value="Phosphatidic acid phosphatase type 2/haloperoxidase"/>
    <property type="match status" value="2"/>
</dbReference>
<evidence type="ECO:0000256" key="2">
    <source>
        <dbReference type="ARBA" id="ARBA00022475"/>
    </source>
</evidence>
<keyword evidence="6 7" id="KW-0472">Membrane</keyword>
<keyword evidence="10" id="KW-1185">Reference proteome</keyword>
<keyword evidence="2" id="KW-1003">Cell membrane</keyword>
<dbReference type="SUPFAM" id="SSF48317">
    <property type="entry name" value="Acid phosphatase/Vanadium-dependent haloperoxidase"/>
    <property type="match status" value="1"/>
</dbReference>
<proteinExistence type="predicted"/>
<organism evidence="9 10">
    <name type="scientific">Flavimobilis rhizosphaerae</name>
    <dbReference type="NCBI Taxonomy" id="2775421"/>
    <lineage>
        <taxon>Bacteria</taxon>
        <taxon>Bacillati</taxon>
        <taxon>Actinomycetota</taxon>
        <taxon>Actinomycetes</taxon>
        <taxon>Micrococcales</taxon>
        <taxon>Jonesiaceae</taxon>
        <taxon>Flavimobilis</taxon>
    </lineage>
</organism>
<evidence type="ECO:0000256" key="7">
    <source>
        <dbReference type="SAM" id="Phobius"/>
    </source>
</evidence>
<feature type="transmembrane region" description="Helical" evidence="7">
    <location>
        <begin position="179"/>
        <end position="204"/>
    </location>
</feature>
<reference evidence="9 10" key="1">
    <citation type="submission" date="2020-09" db="EMBL/GenBank/DDBJ databases">
        <title>Flavimobilis rhizosphaerae sp. nov., isolated from rhizosphere soil of Spartina alterniflora.</title>
        <authorList>
            <person name="Hanqin C."/>
        </authorList>
    </citation>
    <scope>NUCLEOTIDE SEQUENCE [LARGE SCALE GENOMIC DNA]</scope>
    <source>
        <strain evidence="9 10">GY 10621</strain>
    </source>
</reference>
<evidence type="ECO:0000256" key="3">
    <source>
        <dbReference type="ARBA" id="ARBA00022692"/>
    </source>
</evidence>
<accession>A0ABR9DVL8</accession>
<evidence type="ECO:0000256" key="5">
    <source>
        <dbReference type="ARBA" id="ARBA00022989"/>
    </source>
</evidence>
<dbReference type="PANTHER" id="PTHR14969">
    <property type="entry name" value="SPHINGOSINE-1-PHOSPHATE PHOSPHOHYDROLASE"/>
    <property type="match status" value="1"/>
</dbReference>
<comment type="caution">
    <text evidence="9">The sequence shown here is derived from an EMBL/GenBank/DDBJ whole genome shotgun (WGS) entry which is preliminary data.</text>
</comment>
<feature type="transmembrane region" description="Helical" evidence="7">
    <location>
        <begin position="111"/>
        <end position="131"/>
    </location>
</feature>
<dbReference type="InterPro" id="IPR000326">
    <property type="entry name" value="PAP2/HPO"/>
</dbReference>
<evidence type="ECO:0000259" key="8">
    <source>
        <dbReference type="SMART" id="SM00014"/>
    </source>
</evidence>
<dbReference type="SMART" id="SM00014">
    <property type="entry name" value="acidPPc"/>
    <property type="match status" value="1"/>
</dbReference>
<feature type="transmembrane region" description="Helical" evidence="7">
    <location>
        <begin position="83"/>
        <end position="102"/>
    </location>
</feature>
<evidence type="ECO:0000313" key="10">
    <source>
        <dbReference type="Proteomes" id="UP000642107"/>
    </source>
</evidence>
<dbReference type="Pfam" id="PF01569">
    <property type="entry name" value="PAP2"/>
    <property type="match status" value="1"/>
</dbReference>
<sequence length="252" mass="26138">MSNASLPAEPAPPRGPASAGVPTTVGVVVGLVLLVLGSLGFGGLLDGVLENDDLATVDHPVLDWMVAHRTAWMTTALTGVTNVFGPTLLPILVAVGCGLWWWRTRRWREPVLLVGAMLLAVGVSSLVKALVARPRPDETAMTVPGVESSFSFPSGHTIGAATLVLVLGYLVWSRRGGAWVLVGWSVGSVLLVALVGGSRLYLGYHFTTDVLAGASLALAVLGVVVLADVGLPALRARRSAGRHDPGRIVGPP</sequence>
<dbReference type="RefSeq" id="WP_192282083.1">
    <property type="nucleotide sequence ID" value="NZ_JACZDF010000009.1"/>
</dbReference>
<dbReference type="CDD" id="cd03392">
    <property type="entry name" value="PAP2_like_2"/>
    <property type="match status" value="1"/>
</dbReference>
<evidence type="ECO:0000256" key="4">
    <source>
        <dbReference type="ARBA" id="ARBA00022801"/>
    </source>
</evidence>
<evidence type="ECO:0000256" key="1">
    <source>
        <dbReference type="ARBA" id="ARBA00004651"/>
    </source>
</evidence>
<comment type="subcellular location">
    <subcellularLocation>
        <location evidence="1">Cell membrane</location>
        <topology evidence="1">Multi-pass membrane protein</topology>
    </subcellularLocation>
</comment>
<feature type="transmembrane region" description="Helical" evidence="7">
    <location>
        <begin position="21"/>
        <end position="45"/>
    </location>
</feature>
<feature type="domain" description="Phosphatidic acid phosphatase type 2/haloperoxidase" evidence="8">
    <location>
        <begin position="113"/>
        <end position="225"/>
    </location>
</feature>
<dbReference type="InterPro" id="IPR036938">
    <property type="entry name" value="PAP2/HPO_sf"/>
</dbReference>
<keyword evidence="5 7" id="KW-1133">Transmembrane helix</keyword>
<keyword evidence="4" id="KW-0378">Hydrolase</keyword>
<dbReference type="EMBL" id="JACZDF010000009">
    <property type="protein sequence ID" value="MBD9700436.1"/>
    <property type="molecule type" value="Genomic_DNA"/>
</dbReference>
<name>A0ABR9DVL8_9MICO</name>